<proteinExistence type="predicted"/>
<evidence type="ECO:0000313" key="3">
    <source>
        <dbReference type="Proteomes" id="UP000295496"/>
    </source>
</evidence>
<dbReference type="PIRSF" id="PIRSF002825">
    <property type="entry name" value="CfbpA"/>
    <property type="match status" value="1"/>
</dbReference>
<reference evidence="2 3" key="1">
    <citation type="submission" date="2019-03" db="EMBL/GenBank/DDBJ databases">
        <title>Genomic Encyclopedia of Type Strains, Phase IV (KMG-IV): sequencing the most valuable type-strain genomes for metagenomic binning, comparative biology and taxonomic classification.</title>
        <authorList>
            <person name="Goeker M."/>
        </authorList>
    </citation>
    <scope>NUCLEOTIDE SEQUENCE [LARGE SCALE GENOMIC DNA]</scope>
    <source>
        <strain evidence="2 3">DSM 10053</strain>
    </source>
</reference>
<dbReference type="EMBL" id="SMGJ01000002">
    <property type="protein sequence ID" value="TCK70600.1"/>
    <property type="molecule type" value="Genomic_DNA"/>
</dbReference>
<comment type="caution">
    <text evidence="2">The sequence shown here is derived from an EMBL/GenBank/DDBJ whole genome shotgun (WGS) entry which is preliminary data.</text>
</comment>
<dbReference type="Pfam" id="PF13343">
    <property type="entry name" value="SBP_bac_6"/>
    <property type="match status" value="1"/>
</dbReference>
<evidence type="ECO:0000313" key="2">
    <source>
        <dbReference type="EMBL" id="TCK70600.1"/>
    </source>
</evidence>
<dbReference type="RefSeq" id="WP_132300917.1">
    <property type="nucleotide sequence ID" value="NZ_CP170642.1"/>
</dbReference>
<dbReference type="Gene3D" id="3.40.190.10">
    <property type="entry name" value="Periplasmic binding protein-like II"/>
    <property type="match status" value="2"/>
</dbReference>
<keyword evidence="1" id="KW-0732">Signal</keyword>
<sequence length="348" mass="38111">MKTSQMAISLSTILLGSVAFNQNAIANAANSGRLVVYCSAQNTMCEQEILAFEKKTGIKTSFIRGGTGSILAKIDAEKANPQGDVWYGGTLDPHSQAGEMGLLVQYQSPNLQFIPDELKDPAKVKGNYTSAIYLGILGFGVNTERLAKLNIPIPKCWKDLTDPRLKNEIQAADPQSSGTAYTALATFVQLWGEDQAFQYLKDLHKNVSQYTKSGNTATRNTARGEASIGVGFLHEHSIEKEKGAPVELIVPCEGTGYEIGGVSIIKGARNLENAKKFVDWALSAEAQELSWQKGETHQILTNSQAKQSPYSLDFKSINLINYDFDKYGASDLRKHLITKWVDEVKLAK</sequence>
<name>A0A4R1L126_9PAST</name>
<evidence type="ECO:0000256" key="1">
    <source>
        <dbReference type="ARBA" id="ARBA00022729"/>
    </source>
</evidence>
<dbReference type="GO" id="GO:0030288">
    <property type="term" value="C:outer membrane-bounded periplasmic space"/>
    <property type="evidence" value="ECO:0007669"/>
    <property type="project" value="TreeGrafter"/>
</dbReference>
<dbReference type="GO" id="GO:0030975">
    <property type="term" value="F:thiamine binding"/>
    <property type="evidence" value="ECO:0007669"/>
    <property type="project" value="TreeGrafter"/>
</dbReference>
<dbReference type="InterPro" id="IPR026045">
    <property type="entry name" value="Ferric-bd"/>
</dbReference>
<keyword evidence="3" id="KW-1185">Reference proteome</keyword>
<dbReference type="PANTHER" id="PTHR30006:SF2">
    <property type="entry name" value="ABC TRANSPORTER SUBSTRATE-BINDING PROTEIN"/>
    <property type="match status" value="1"/>
</dbReference>
<dbReference type="SUPFAM" id="SSF53850">
    <property type="entry name" value="Periplasmic binding protein-like II"/>
    <property type="match status" value="1"/>
</dbReference>
<organism evidence="2 3">
    <name type="scientific">Lonepinella koalarum</name>
    <dbReference type="NCBI Taxonomy" id="53417"/>
    <lineage>
        <taxon>Bacteria</taxon>
        <taxon>Pseudomonadati</taxon>
        <taxon>Pseudomonadota</taxon>
        <taxon>Gammaproteobacteria</taxon>
        <taxon>Pasteurellales</taxon>
        <taxon>Pasteurellaceae</taxon>
        <taxon>Lonepinella</taxon>
    </lineage>
</organism>
<dbReference type="Proteomes" id="UP000295496">
    <property type="component" value="Unassembled WGS sequence"/>
</dbReference>
<gene>
    <name evidence="2" type="ORF">EV692_0883</name>
</gene>
<accession>A0A4R1L126</accession>
<dbReference type="GO" id="GO:0015888">
    <property type="term" value="P:thiamine transport"/>
    <property type="evidence" value="ECO:0007669"/>
    <property type="project" value="TreeGrafter"/>
</dbReference>
<protein>
    <submittedName>
        <fullName evidence="2">Iron(III) transport system substrate-binding protein</fullName>
    </submittedName>
</protein>
<dbReference type="GO" id="GO:0030976">
    <property type="term" value="F:thiamine pyrophosphate binding"/>
    <property type="evidence" value="ECO:0007669"/>
    <property type="project" value="TreeGrafter"/>
</dbReference>
<dbReference type="CDD" id="cd13544">
    <property type="entry name" value="PBP2_Fbp_like_1"/>
    <property type="match status" value="1"/>
</dbReference>
<dbReference type="AlphaFoldDB" id="A0A4R1L126"/>
<dbReference type="PANTHER" id="PTHR30006">
    <property type="entry name" value="THIAMINE-BINDING PERIPLASMIC PROTEIN-RELATED"/>
    <property type="match status" value="1"/>
</dbReference>